<dbReference type="Gene3D" id="3.40.50.10890">
    <property type="match status" value="1"/>
</dbReference>
<dbReference type="EMBL" id="CP000589">
    <property type="protein sequence ID" value="ABO98068.1"/>
    <property type="molecule type" value="Genomic_DNA"/>
</dbReference>
<dbReference type="AlphaFoldDB" id="A4S2M5"/>
<feature type="region of interest" description="Disordered" evidence="6">
    <location>
        <begin position="544"/>
        <end position="596"/>
    </location>
</feature>
<dbReference type="SMART" id="SM01027">
    <property type="entry name" value="Beta-Casp"/>
    <property type="match status" value="1"/>
</dbReference>
<dbReference type="GO" id="GO:0003723">
    <property type="term" value="F:RNA binding"/>
    <property type="evidence" value="ECO:0007669"/>
    <property type="project" value="TreeGrafter"/>
</dbReference>
<name>A4S2M5_OSTLU</name>
<feature type="compositionally biased region" description="Acidic residues" evidence="6">
    <location>
        <begin position="545"/>
        <end position="557"/>
    </location>
</feature>
<dbReference type="STRING" id="436017.A4S2M5"/>
<organism evidence="10 11">
    <name type="scientific">Ostreococcus lucimarinus (strain CCE9901)</name>
    <dbReference type="NCBI Taxonomy" id="436017"/>
    <lineage>
        <taxon>Eukaryota</taxon>
        <taxon>Viridiplantae</taxon>
        <taxon>Chlorophyta</taxon>
        <taxon>Mamiellophyceae</taxon>
        <taxon>Mamiellales</taxon>
        <taxon>Bathycoccaceae</taxon>
        <taxon>Ostreococcus</taxon>
    </lineage>
</organism>
<dbReference type="Pfam" id="PF10996">
    <property type="entry name" value="Beta-Casp"/>
    <property type="match status" value="1"/>
</dbReference>
<dbReference type="eggNOG" id="KOG1137">
    <property type="taxonomic scope" value="Eukaryota"/>
</dbReference>
<dbReference type="CDD" id="cd16292">
    <property type="entry name" value="CPSF3-like_MBL-fold"/>
    <property type="match status" value="1"/>
</dbReference>
<comment type="subcellular location">
    <subcellularLocation>
        <location evidence="1">Nucleus</location>
    </subcellularLocation>
</comment>
<evidence type="ECO:0000259" key="9">
    <source>
        <dbReference type="SMART" id="SM01098"/>
    </source>
</evidence>
<evidence type="ECO:0000313" key="11">
    <source>
        <dbReference type="Proteomes" id="UP000001568"/>
    </source>
</evidence>
<dbReference type="InterPro" id="IPR001279">
    <property type="entry name" value="Metallo-B-lactamas"/>
</dbReference>
<feature type="compositionally biased region" description="Basic and acidic residues" evidence="6">
    <location>
        <begin position="582"/>
        <end position="596"/>
    </location>
</feature>
<dbReference type="GO" id="GO:0005847">
    <property type="term" value="C:mRNA cleavage and polyadenylation specificity factor complex"/>
    <property type="evidence" value="ECO:0007669"/>
    <property type="project" value="TreeGrafter"/>
</dbReference>
<dbReference type="InterPro" id="IPR036866">
    <property type="entry name" value="RibonucZ/Hydroxyglut_hydro"/>
</dbReference>
<keyword evidence="5" id="KW-0539">Nucleus</keyword>
<protein>
    <submittedName>
        <fullName evidence="10">Uncharacterized protein</fullName>
    </submittedName>
</protein>
<evidence type="ECO:0000313" key="10">
    <source>
        <dbReference type="EMBL" id="ABO98068.1"/>
    </source>
</evidence>
<dbReference type="Pfam" id="PF00753">
    <property type="entry name" value="Lactamase_B"/>
    <property type="match status" value="1"/>
</dbReference>
<dbReference type="GO" id="GO:0004521">
    <property type="term" value="F:RNA endonuclease activity"/>
    <property type="evidence" value="ECO:0007669"/>
    <property type="project" value="TreeGrafter"/>
</dbReference>
<dbReference type="Proteomes" id="UP000001568">
    <property type="component" value="Chromosome 9"/>
</dbReference>
<keyword evidence="4" id="KW-0378">Hydrolase</keyword>
<dbReference type="InterPro" id="IPR022712">
    <property type="entry name" value="Beta_Casp"/>
</dbReference>
<evidence type="ECO:0000256" key="3">
    <source>
        <dbReference type="ARBA" id="ARBA00022722"/>
    </source>
</evidence>
<reference evidence="10 11" key="1">
    <citation type="journal article" date="2007" name="Proc. Natl. Acad. Sci. U.S.A.">
        <title>The tiny eukaryote Ostreococcus provides genomic insights into the paradox of plankton speciation.</title>
        <authorList>
            <person name="Palenik B."/>
            <person name="Grimwood J."/>
            <person name="Aerts A."/>
            <person name="Rouze P."/>
            <person name="Salamov A."/>
            <person name="Putnam N."/>
            <person name="Dupont C."/>
            <person name="Jorgensen R."/>
            <person name="Derelle E."/>
            <person name="Rombauts S."/>
            <person name="Zhou K."/>
            <person name="Otillar R."/>
            <person name="Merchant S.S."/>
            <person name="Podell S."/>
            <person name="Gaasterland T."/>
            <person name="Napoli C."/>
            <person name="Gendler K."/>
            <person name="Manuell A."/>
            <person name="Tai V."/>
            <person name="Vallon O."/>
            <person name="Piganeau G."/>
            <person name="Jancek S."/>
            <person name="Heijde M."/>
            <person name="Jabbari K."/>
            <person name="Bowler C."/>
            <person name="Lohr M."/>
            <person name="Robbens S."/>
            <person name="Werner G."/>
            <person name="Dubchak I."/>
            <person name="Pazour G.J."/>
            <person name="Ren Q."/>
            <person name="Paulsen I."/>
            <person name="Delwiche C."/>
            <person name="Schmutz J."/>
            <person name="Rokhsar D."/>
            <person name="Van de Peer Y."/>
            <person name="Moreau H."/>
            <person name="Grigoriev I.V."/>
        </authorList>
    </citation>
    <scope>NUCLEOTIDE SEQUENCE [LARGE SCALE GENOMIC DNA]</scope>
    <source>
        <strain evidence="10 11">CCE9901</strain>
    </source>
</reference>
<keyword evidence="3" id="KW-0540">Nuclease</keyword>
<evidence type="ECO:0000256" key="5">
    <source>
        <dbReference type="ARBA" id="ARBA00023242"/>
    </source>
</evidence>
<dbReference type="GO" id="GO:0004534">
    <property type="term" value="F:5'-3' RNA exonuclease activity"/>
    <property type="evidence" value="ECO:0007669"/>
    <property type="project" value="TreeGrafter"/>
</dbReference>
<dbReference type="InterPro" id="IPR011108">
    <property type="entry name" value="RMMBL"/>
</dbReference>
<dbReference type="SMART" id="SM01098">
    <property type="entry name" value="CPSF73-100_C"/>
    <property type="match status" value="1"/>
</dbReference>
<dbReference type="RefSeq" id="XP_001419775.1">
    <property type="nucleotide sequence ID" value="XM_001419738.1"/>
</dbReference>
<dbReference type="OMA" id="CKQHITL"/>
<evidence type="ECO:0000256" key="1">
    <source>
        <dbReference type="ARBA" id="ARBA00004123"/>
    </source>
</evidence>
<accession>A4S2M5</accession>
<dbReference type="GO" id="GO:0016180">
    <property type="term" value="P:snRNA processing"/>
    <property type="evidence" value="ECO:0007669"/>
    <property type="project" value="EnsemblPlants"/>
</dbReference>
<dbReference type="InterPro" id="IPR021718">
    <property type="entry name" value="CPSF73-100_C"/>
</dbReference>
<dbReference type="SUPFAM" id="SSF56281">
    <property type="entry name" value="Metallo-hydrolase/oxidoreductase"/>
    <property type="match status" value="1"/>
</dbReference>
<evidence type="ECO:0000256" key="6">
    <source>
        <dbReference type="SAM" id="MobiDB-lite"/>
    </source>
</evidence>
<feature type="domain" description="Metallo-beta-lactamase" evidence="7">
    <location>
        <begin position="24"/>
        <end position="235"/>
    </location>
</feature>
<evidence type="ECO:0000259" key="7">
    <source>
        <dbReference type="SMART" id="SM00849"/>
    </source>
</evidence>
<sequence>MPDDDAHAGDLLEIIPLGAGSEVGRSCVIARYKQKTLMFDCGIHPGYAGLASLPYFDEIDLADVDALFVTHFHLDHCAAVPFLCGRTDFNGRIFMTHPTKAIYHMLMQDFCRLLKNQEPSEQLFGEKDLEASMKKIEVIDFHQEVDVDGVKVTPYRAGHVLGACMFNVDIGGLRVLYTGDYSRIADRHLPAADVPAIPPHVVIVESTYGVSPHSPREEREIRFTEKVQTILRRGGRVLLPVVALGRAQELLLILEDFWAQNPDLQRVPIYQASALARKAMTIYQTYINVLNSDMKAAFEEANPFVFNHVKHVSKSSELDDVGPCVVLATPSMLQSGLSRELFESWCEDPKNGVIIADFAVQGTLAREILSDVNKIIARDGRELQLNMSVDAISFSAHADYPQTQAFLDALAPPHVILVHGEAGEMGRLKRALDNKAAADDKKMSVYTPKNCQPVEIIHKGERIAKITGLLAEQEIEEGDHVAGVLVQKDFGTMLIAPEDVNNYTKLRTSLVTQRQLVPSKIPISTLRFALEALFEGLHVVSTLAPEEDEEEEEDAEEEANKPAAKKKAAPKKKATTSRAKKAKTEPSEVEAREGEDKFDVDKADGLSINDGMVTIRKRFADEITGVEHVVIEWNSDPLTDMIVDATLSAILQLESEPEALKEAEAGLRDAIKKKDETSAEKWRLRVVAAMLSAQFGELKVNEKKATLSLNIDGIDAVLEYRTRTVLCDNDALKQRVETTVSRIDEAIGDAAYAHAVHSLSASSTKFA</sequence>
<feature type="domain" description="Beta-Casp" evidence="8">
    <location>
        <begin position="247"/>
        <end position="368"/>
    </location>
</feature>
<dbReference type="SMART" id="SM00849">
    <property type="entry name" value="Lactamase_B"/>
    <property type="match status" value="1"/>
</dbReference>
<dbReference type="Gene3D" id="3.60.15.10">
    <property type="entry name" value="Ribonuclease Z/Hydroxyacylglutathione hydrolase-like"/>
    <property type="match status" value="1"/>
</dbReference>
<feature type="compositionally biased region" description="Basic residues" evidence="6">
    <location>
        <begin position="563"/>
        <end position="581"/>
    </location>
</feature>
<dbReference type="GO" id="GO:0006398">
    <property type="term" value="P:mRNA 3'-end processing by stem-loop binding and cleavage"/>
    <property type="evidence" value="ECO:0007669"/>
    <property type="project" value="TreeGrafter"/>
</dbReference>
<evidence type="ECO:0000256" key="2">
    <source>
        <dbReference type="ARBA" id="ARBA00022664"/>
    </source>
</evidence>
<dbReference type="Gramene" id="ABO98068">
    <property type="protein sequence ID" value="ABO98068"/>
    <property type="gene ID" value="OSTLU_33504"/>
</dbReference>
<dbReference type="InterPro" id="IPR050698">
    <property type="entry name" value="MBL"/>
</dbReference>
<evidence type="ECO:0000256" key="4">
    <source>
        <dbReference type="ARBA" id="ARBA00022801"/>
    </source>
</evidence>
<dbReference type="OrthoDB" id="10249535at2759"/>
<evidence type="ECO:0000259" key="8">
    <source>
        <dbReference type="SMART" id="SM01027"/>
    </source>
</evidence>
<dbReference type="HOGENOM" id="CLU_009673_2_3_1"/>
<gene>
    <name evidence="10" type="ORF">OSTLU_33504</name>
</gene>
<feature type="domain" description="Pre-mRNA 3'-end-processing endonuclease polyadenylation factor C-term" evidence="9">
    <location>
        <begin position="477"/>
        <end position="750"/>
    </location>
</feature>
<dbReference type="FunFam" id="3.40.50.10890:FF:000001">
    <property type="entry name" value="Cleavage and polyadenylation specificity factor subunit 3"/>
    <property type="match status" value="1"/>
</dbReference>
<dbReference type="KEGG" id="olu:OSTLU_33504"/>
<dbReference type="Pfam" id="PF11718">
    <property type="entry name" value="CPSF73-100_C"/>
    <property type="match status" value="1"/>
</dbReference>
<dbReference type="GeneID" id="5003615"/>
<dbReference type="Pfam" id="PF07521">
    <property type="entry name" value="RMMBL"/>
    <property type="match status" value="1"/>
</dbReference>
<dbReference type="PANTHER" id="PTHR11203">
    <property type="entry name" value="CLEAVAGE AND POLYADENYLATION SPECIFICITY FACTOR FAMILY MEMBER"/>
    <property type="match status" value="1"/>
</dbReference>
<proteinExistence type="predicted"/>
<keyword evidence="11" id="KW-1185">Reference proteome</keyword>
<dbReference type="PANTHER" id="PTHR11203:SF11">
    <property type="entry name" value="CLEAVAGE AND POLYADENYLATION SPECIFICITY FACTOR SUBUNIT 3"/>
    <property type="match status" value="1"/>
</dbReference>
<keyword evidence="2" id="KW-0507">mRNA processing</keyword>